<protein>
    <submittedName>
        <fullName evidence="2">SprA-related family protein</fullName>
    </submittedName>
</protein>
<feature type="compositionally biased region" description="Polar residues" evidence="1">
    <location>
        <begin position="87"/>
        <end position="101"/>
    </location>
</feature>
<evidence type="ECO:0000256" key="1">
    <source>
        <dbReference type="SAM" id="MobiDB-lite"/>
    </source>
</evidence>
<keyword evidence="3" id="KW-1185">Reference proteome</keyword>
<gene>
    <name evidence="2" type="ORF">SAMN05216262_11095</name>
</gene>
<dbReference type="Proteomes" id="UP000199297">
    <property type="component" value="Unassembled WGS sequence"/>
</dbReference>
<dbReference type="InterPro" id="IPR021973">
    <property type="entry name" value="SprA-related"/>
</dbReference>
<evidence type="ECO:0000313" key="3">
    <source>
        <dbReference type="Proteomes" id="UP000199297"/>
    </source>
</evidence>
<reference evidence="3" key="1">
    <citation type="submission" date="2016-10" db="EMBL/GenBank/DDBJ databases">
        <authorList>
            <person name="Varghese N."/>
            <person name="Submissions S."/>
        </authorList>
    </citation>
    <scope>NUCLEOTIDE SEQUENCE [LARGE SCALE GENOMIC DNA]</scope>
    <source>
        <strain evidence="3">CGMCC 1.9127</strain>
    </source>
</reference>
<feature type="region of interest" description="Disordered" evidence="1">
    <location>
        <begin position="83"/>
        <end position="114"/>
    </location>
</feature>
<organism evidence="2 3">
    <name type="scientific">Colwellia chukchiensis</name>
    <dbReference type="NCBI Taxonomy" id="641665"/>
    <lineage>
        <taxon>Bacteria</taxon>
        <taxon>Pseudomonadati</taxon>
        <taxon>Pseudomonadota</taxon>
        <taxon>Gammaproteobacteria</taxon>
        <taxon>Alteromonadales</taxon>
        <taxon>Colwelliaceae</taxon>
        <taxon>Colwellia</taxon>
    </lineage>
</organism>
<dbReference type="RefSeq" id="WP_085284107.1">
    <property type="nucleotide sequence ID" value="NZ_FOBI01000010.1"/>
</dbReference>
<dbReference type="AlphaFoldDB" id="A0A1H7Q119"/>
<proteinExistence type="predicted"/>
<dbReference type="STRING" id="641665.GCA_002104455_02495"/>
<feature type="region of interest" description="Disordered" evidence="1">
    <location>
        <begin position="23"/>
        <end position="68"/>
    </location>
</feature>
<evidence type="ECO:0000313" key="2">
    <source>
        <dbReference type="EMBL" id="SEL41175.1"/>
    </source>
</evidence>
<name>A0A1H7Q119_9GAMM</name>
<feature type="compositionally biased region" description="Basic and acidic residues" evidence="1">
    <location>
        <begin position="102"/>
        <end position="114"/>
    </location>
</feature>
<feature type="compositionally biased region" description="Basic and acidic residues" evidence="1">
    <location>
        <begin position="23"/>
        <end position="34"/>
    </location>
</feature>
<dbReference type="OrthoDB" id="9812722at2"/>
<dbReference type="Pfam" id="PF12118">
    <property type="entry name" value="SprA-related"/>
    <property type="match status" value="1"/>
</dbReference>
<dbReference type="EMBL" id="FOBI01000010">
    <property type="protein sequence ID" value="SEL41175.1"/>
    <property type="molecule type" value="Genomic_DNA"/>
</dbReference>
<accession>A0A1H7Q119</accession>
<sequence length="315" mass="34443">MNITPQSSLLPIPTAVNLQTDSLRRENQQREVISKTEPLLPAAAEKGVASDKERARTPAQHNQSLDFASLRKQAELAQDVIGEDSDGNQQNEQDSAQNNRANDSEQDKEQADKTEQQIFVEQQELKSLKRRDQEVRSHELAHAAVGGAHTGAPSYTFTLGPDGNKYAVSGEVSVDLAPVDGDPKATIAKMQKIHAAALAPANPSIQDTRIAASAAKLIAQAQSELSIETLDDPYAKADFVGLIKPNDVFAQQQTESQAQSVAFDTLVEQTLSAQEQVLARRPQAIDARASRIEQFYANINQAYEKPLNYQFKIMA</sequence>